<gene>
    <name evidence="1" type="ORF">F5148DRAFT_1290684</name>
</gene>
<name>A0ACC0TX11_9AGAM</name>
<proteinExistence type="predicted"/>
<dbReference type="Proteomes" id="UP001207468">
    <property type="component" value="Unassembled WGS sequence"/>
</dbReference>
<dbReference type="EMBL" id="JAGFNK010000420">
    <property type="protein sequence ID" value="KAI9450659.1"/>
    <property type="molecule type" value="Genomic_DNA"/>
</dbReference>
<keyword evidence="2" id="KW-1185">Reference proteome</keyword>
<evidence type="ECO:0000313" key="2">
    <source>
        <dbReference type="Proteomes" id="UP001207468"/>
    </source>
</evidence>
<reference evidence="1" key="1">
    <citation type="submission" date="2021-03" db="EMBL/GenBank/DDBJ databases">
        <title>Evolutionary priming and transition to the ectomycorrhizal habit in an iconic lineage of mushroom-forming fungi: is preadaptation a requirement?</title>
        <authorList>
            <consortium name="DOE Joint Genome Institute"/>
            <person name="Looney B.P."/>
            <person name="Miyauchi S."/>
            <person name="Morin E."/>
            <person name="Drula E."/>
            <person name="Courty P.E."/>
            <person name="Chicoki N."/>
            <person name="Fauchery L."/>
            <person name="Kohler A."/>
            <person name="Kuo A."/>
            <person name="LaButti K."/>
            <person name="Pangilinan J."/>
            <person name="Lipzen A."/>
            <person name="Riley R."/>
            <person name="Andreopoulos W."/>
            <person name="He G."/>
            <person name="Johnson J."/>
            <person name="Barry K.W."/>
            <person name="Grigoriev I.V."/>
            <person name="Nagy L."/>
            <person name="Hibbett D."/>
            <person name="Henrissat B."/>
            <person name="Matheny P.B."/>
            <person name="Labbe J."/>
            <person name="Martin A.F."/>
        </authorList>
    </citation>
    <scope>NUCLEOTIDE SEQUENCE</scope>
    <source>
        <strain evidence="1">BPL698</strain>
    </source>
</reference>
<comment type="caution">
    <text evidence="1">The sequence shown here is derived from an EMBL/GenBank/DDBJ whole genome shotgun (WGS) entry which is preliminary data.</text>
</comment>
<accession>A0ACC0TX11</accession>
<protein>
    <submittedName>
        <fullName evidence="1">MATE efflux family protein</fullName>
    </submittedName>
</protein>
<organism evidence="1 2">
    <name type="scientific">Russula earlei</name>
    <dbReference type="NCBI Taxonomy" id="71964"/>
    <lineage>
        <taxon>Eukaryota</taxon>
        <taxon>Fungi</taxon>
        <taxon>Dikarya</taxon>
        <taxon>Basidiomycota</taxon>
        <taxon>Agaricomycotina</taxon>
        <taxon>Agaricomycetes</taxon>
        <taxon>Russulales</taxon>
        <taxon>Russulaceae</taxon>
        <taxon>Russula</taxon>
    </lineage>
</organism>
<evidence type="ECO:0000313" key="1">
    <source>
        <dbReference type="EMBL" id="KAI9450659.1"/>
    </source>
</evidence>
<sequence>MTQTNPSLISKIWTAIRQSLKGEQQDFTQGSIPRAVLLLAVPMILELSLESVFAVVDIFFVSKLGQNAITTVGLTESVVTIVYSVAIGLSTAATAIIARRTGEKNTGEAAHAGAQSLIVALLITAVISLTGMVFASKILSLMGAEASVVREGAIFTRIIFGGSIAIMLLFLINGIFRGAGDAAMAMRSLWIASIINIILCPIFIHYFGLRGAAIATVTGRSIGVLYQCFHLFRGDGIIRFHKRHFKLDPAIIKSIITIAWPATLQFIIASGSWIVLARLVAETGGTTASAGYQIAIRNVVFFLLPAWGLSNAAATLVGQNLGAQQMERAEKSVLITMRYSVIFMGLVMLLFLFFSTHIIQIFTQDAAIVAYGARALQIIGCGYIFYGIAMVTTQALNGAGDTKTPTIINFVCFWLVQIPLGWFLAKGTGLKSTGAFIAIPGAEVLIALAGWYYFQKGKWKTVKV</sequence>